<feature type="non-terminal residue" evidence="3">
    <location>
        <position position="393"/>
    </location>
</feature>
<dbReference type="OrthoDB" id="10258955at2759"/>
<gene>
    <name evidence="3" type="primary">ALN</name>
    <name evidence="3" type="ORF">CR513_47200</name>
</gene>
<keyword evidence="1" id="KW-0472">Membrane</keyword>
<keyword evidence="1" id="KW-0812">Transmembrane</keyword>
<dbReference type="InterPro" id="IPR056854">
    <property type="entry name" value="ALN_composite"/>
</dbReference>
<dbReference type="PANTHER" id="PTHR43668">
    <property type="entry name" value="ALLANTOINASE"/>
    <property type="match status" value="1"/>
</dbReference>
<evidence type="ECO:0000256" key="1">
    <source>
        <dbReference type="SAM" id="Phobius"/>
    </source>
</evidence>
<dbReference type="GO" id="GO:0005737">
    <property type="term" value="C:cytoplasm"/>
    <property type="evidence" value="ECO:0007669"/>
    <property type="project" value="TreeGrafter"/>
</dbReference>
<sequence length="393" mass="43863">MEKFLWRVLPLLTILVSFLVFFYLQDSYRAQSHPLIELPGDNCTLLHHRHFWISSKRIVTPQGIISGSVEIKEGKIIYVIEGYDVQGKSKQEKKHVHLDEPGRTEREGFDIPKLLVVLEAAENKIYVDVGFLGGLIPENALNTSILEGLLSAGVLGLKSFMCPSGINDFPTTTIDHIKEGLSVLARYRRPLLVHSEMKHHSKSHLEFNDKGGPRAYLTYLHTRPPEEAAIKELVGVTKHTRIGGPLEGAHVHIAHLSDSSASLDLIKEAKSRGDSISVETCPHYLAFSAEEIPNGDTRFKCSPPIRDAFNKEKLWEAVLEGHIDLLSSDHSPTVPQLKLLEEGDFLRAWGGISSLQFDLPVTWSSGKKYGLTLEQLSLLWSRKPATFAGLESK</sequence>
<dbReference type="GO" id="GO:0006145">
    <property type="term" value="P:purine nucleobase catabolic process"/>
    <property type="evidence" value="ECO:0007669"/>
    <property type="project" value="TreeGrafter"/>
</dbReference>
<dbReference type="Proteomes" id="UP000257109">
    <property type="component" value="Unassembled WGS sequence"/>
</dbReference>
<dbReference type="InterPro" id="IPR032466">
    <property type="entry name" value="Metal_Hydrolase"/>
</dbReference>
<feature type="non-terminal residue" evidence="3">
    <location>
        <position position="1"/>
    </location>
</feature>
<proteinExistence type="predicted"/>
<accession>A0A371F512</accession>
<name>A0A371F512_MUCPR</name>
<dbReference type="GO" id="GO:0004038">
    <property type="term" value="F:allantoinase activity"/>
    <property type="evidence" value="ECO:0007669"/>
    <property type="project" value="TreeGrafter"/>
</dbReference>
<dbReference type="AlphaFoldDB" id="A0A371F512"/>
<comment type="caution">
    <text evidence="3">The sequence shown here is derived from an EMBL/GenBank/DDBJ whole genome shotgun (WGS) entry which is preliminary data.</text>
</comment>
<dbReference type="STRING" id="157652.A0A371F512"/>
<evidence type="ECO:0000259" key="2">
    <source>
        <dbReference type="Pfam" id="PF24890"/>
    </source>
</evidence>
<reference evidence="3" key="1">
    <citation type="submission" date="2018-05" db="EMBL/GenBank/DDBJ databases">
        <title>Draft genome of Mucuna pruriens seed.</title>
        <authorList>
            <person name="Nnadi N.E."/>
            <person name="Vos R."/>
            <person name="Hasami M.H."/>
            <person name="Devisetty U.K."/>
            <person name="Aguiy J.C."/>
        </authorList>
    </citation>
    <scope>NUCLEOTIDE SEQUENCE [LARGE SCALE GENOMIC DNA]</scope>
    <source>
        <strain evidence="3">JCA_2017</strain>
    </source>
</reference>
<evidence type="ECO:0000313" key="3">
    <source>
        <dbReference type="EMBL" id="RDX73223.1"/>
    </source>
</evidence>
<evidence type="ECO:0000313" key="4">
    <source>
        <dbReference type="Proteomes" id="UP000257109"/>
    </source>
</evidence>
<feature type="domain" description="Allantoinase composite" evidence="2">
    <location>
        <begin position="46"/>
        <end position="93"/>
    </location>
</feature>
<dbReference type="SUPFAM" id="SSF51556">
    <property type="entry name" value="Metallo-dependent hydrolases"/>
    <property type="match status" value="1"/>
</dbReference>
<organism evidence="3 4">
    <name type="scientific">Mucuna pruriens</name>
    <name type="common">Velvet bean</name>
    <name type="synonym">Dolichos pruriens</name>
    <dbReference type="NCBI Taxonomy" id="157652"/>
    <lineage>
        <taxon>Eukaryota</taxon>
        <taxon>Viridiplantae</taxon>
        <taxon>Streptophyta</taxon>
        <taxon>Embryophyta</taxon>
        <taxon>Tracheophyta</taxon>
        <taxon>Spermatophyta</taxon>
        <taxon>Magnoliopsida</taxon>
        <taxon>eudicotyledons</taxon>
        <taxon>Gunneridae</taxon>
        <taxon>Pentapetalae</taxon>
        <taxon>rosids</taxon>
        <taxon>fabids</taxon>
        <taxon>Fabales</taxon>
        <taxon>Fabaceae</taxon>
        <taxon>Papilionoideae</taxon>
        <taxon>50 kb inversion clade</taxon>
        <taxon>NPAAA clade</taxon>
        <taxon>indigoferoid/millettioid clade</taxon>
        <taxon>Phaseoleae</taxon>
        <taxon>Mucuna</taxon>
    </lineage>
</organism>
<protein>
    <submittedName>
        <fullName evidence="3">Allantoinase</fullName>
    </submittedName>
</protein>
<dbReference type="InterPro" id="IPR050138">
    <property type="entry name" value="DHOase/Allantoinase_Hydrolase"/>
</dbReference>
<feature type="transmembrane region" description="Helical" evidence="1">
    <location>
        <begin position="6"/>
        <end position="24"/>
    </location>
</feature>
<dbReference type="PANTHER" id="PTHR43668:SF2">
    <property type="entry name" value="ALLANTOINASE"/>
    <property type="match status" value="1"/>
</dbReference>
<dbReference type="Pfam" id="PF24890">
    <property type="entry name" value="ALN_composite"/>
    <property type="match status" value="1"/>
</dbReference>
<dbReference type="EMBL" id="QJKJ01010598">
    <property type="protein sequence ID" value="RDX73223.1"/>
    <property type="molecule type" value="Genomic_DNA"/>
</dbReference>
<keyword evidence="1" id="KW-1133">Transmembrane helix</keyword>
<dbReference type="Gene3D" id="3.20.20.140">
    <property type="entry name" value="Metal-dependent hydrolases"/>
    <property type="match status" value="1"/>
</dbReference>
<keyword evidence="4" id="KW-1185">Reference proteome</keyword>